<keyword evidence="2" id="KW-1185">Reference proteome</keyword>
<dbReference type="RefSeq" id="WP_045151853.1">
    <property type="nucleotide sequence ID" value="NZ_JZSW01000002.1"/>
</dbReference>
<sequence>MKEKKPLYRKVNTRTRGVRHRHGSDFSKTRHRSDVLTGMSKGVQRGLDYTPLYKFLLSKIGNCWNEIYSEAISRLDKPDPIFKMVAKRQDLGNDIILESESTYFSGLYIDTDGTLQVVNPDINENSLKPLCKCCTHTFNGITFSQQYTD</sequence>
<protein>
    <submittedName>
        <fullName evidence="1">Uncharacterized protein</fullName>
    </submittedName>
</protein>
<proteinExistence type="predicted"/>
<dbReference type="Proteomes" id="UP000240989">
    <property type="component" value="Unassembled WGS sequence"/>
</dbReference>
<evidence type="ECO:0000313" key="1">
    <source>
        <dbReference type="EMBL" id="PSX10592.1"/>
    </source>
</evidence>
<accession>A0ABX5H4B3</accession>
<evidence type="ECO:0000313" key="2">
    <source>
        <dbReference type="Proteomes" id="UP000240989"/>
    </source>
</evidence>
<name>A0ABX5H4B3_PHOAN</name>
<dbReference type="EMBL" id="PYOU01000007">
    <property type="protein sequence ID" value="PSX10592.1"/>
    <property type="molecule type" value="Genomic_DNA"/>
</dbReference>
<reference evidence="1 2" key="1">
    <citation type="submission" date="2018-01" db="EMBL/GenBank/DDBJ databases">
        <title>Whole genome sequencing of Histamine producing bacteria.</title>
        <authorList>
            <person name="Butler K."/>
        </authorList>
    </citation>
    <scope>NUCLEOTIDE SEQUENCE [LARGE SCALE GENOMIC DNA]</scope>
    <source>
        <strain evidence="1 2">A6-1</strain>
    </source>
</reference>
<gene>
    <name evidence="1" type="ORF">C0W27_10155</name>
</gene>
<comment type="caution">
    <text evidence="1">The sequence shown here is derived from an EMBL/GenBank/DDBJ whole genome shotgun (WGS) entry which is preliminary data.</text>
</comment>
<organism evidence="1 2">
    <name type="scientific">Photobacterium angustum</name>
    <dbReference type="NCBI Taxonomy" id="661"/>
    <lineage>
        <taxon>Bacteria</taxon>
        <taxon>Pseudomonadati</taxon>
        <taxon>Pseudomonadota</taxon>
        <taxon>Gammaproteobacteria</taxon>
        <taxon>Vibrionales</taxon>
        <taxon>Vibrionaceae</taxon>
        <taxon>Photobacterium</taxon>
    </lineage>
</organism>